<dbReference type="Proteomes" id="UP000078397">
    <property type="component" value="Unassembled WGS sequence"/>
</dbReference>
<dbReference type="GeneID" id="28845322"/>
<dbReference type="EMBL" id="LSBJ02000001">
    <property type="protein sequence ID" value="OWT43574.1"/>
    <property type="molecule type" value="Genomic_DNA"/>
</dbReference>
<proteinExistence type="predicted"/>
<comment type="caution">
    <text evidence="1">The sequence shown here is derived from an EMBL/GenBank/DDBJ whole genome shotgun (WGS) entry which is preliminary data.</text>
</comment>
<name>A0A219ATH3_METCM</name>
<organism evidence="1 2">
    <name type="scientific">Pochonia chlamydosporia 170</name>
    <dbReference type="NCBI Taxonomy" id="1380566"/>
    <lineage>
        <taxon>Eukaryota</taxon>
        <taxon>Fungi</taxon>
        <taxon>Dikarya</taxon>
        <taxon>Ascomycota</taxon>
        <taxon>Pezizomycotina</taxon>
        <taxon>Sordariomycetes</taxon>
        <taxon>Hypocreomycetidae</taxon>
        <taxon>Hypocreales</taxon>
        <taxon>Clavicipitaceae</taxon>
        <taxon>Pochonia</taxon>
    </lineage>
</organism>
<dbReference type="AlphaFoldDB" id="A0A219ATH3"/>
<reference evidence="1 2" key="1">
    <citation type="journal article" date="2016" name="PLoS Pathog.">
        <title>Biosynthesis of antibiotic leucinostatins in bio-control fungus Purpureocillium lilacinum and their inhibition on phytophthora revealed by genome mining.</title>
        <authorList>
            <person name="Wang G."/>
            <person name="Liu Z."/>
            <person name="Lin R."/>
            <person name="Li E."/>
            <person name="Mao Z."/>
            <person name="Ling J."/>
            <person name="Yang Y."/>
            <person name="Yin W.B."/>
            <person name="Xie B."/>
        </authorList>
    </citation>
    <scope>NUCLEOTIDE SEQUENCE [LARGE SCALE GENOMIC DNA]</scope>
    <source>
        <strain evidence="1">170</strain>
    </source>
</reference>
<dbReference type="RefSeq" id="XP_018149992.2">
    <property type="nucleotide sequence ID" value="XM_018281328.2"/>
</dbReference>
<evidence type="ECO:0000313" key="2">
    <source>
        <dbReference type="Proteomes" id="UP000078397"/>
    </source>
</evidence>
<accession>A0A219ATH3</accession>
<keyword evidence="2" id="KW-1185">Reference proteome</keyword>
<protein>
    <submittedName>
        <fullName evidence="1">Uncharacterized protein</fullName>
    </submittedName>
</protein>
<evidence type="ECO:0000313" key="1">
    <source>
        <dbReference type="EMBL" id="OWT43574.1"/>
    </source>
</evidence>
<gene>
    <name evidence="1" type="ORF">VFPPC_18699</name>
</gene>
<sequence>MSRMIEQGRGVLVKVPKNDRPTKPMLKEEKEFSRHNRTKRSSVCKVLDFHLPSPILACLPSPSQLQPWTWSCKSRDHCCHSDCERWTFCPSRDADMVGSLQRTRRRTILL</sequence>
<dbReference type="KEGG" id="pchm:VFPPC_18699"/>